<dbReference type="Pfam" id="PF21972">
    <property type="entry name" value="Arc1p_N_like"/>
    <property type="match status" value="1"/>
</dbReference>
<sequence length="174" mass="19708">MADSADAIHGIAAYLGVKCGKVTYDGNEKIPVMKGKTGTRKGFSTIVKHLARAAENHKLIGVSAPEQAVVDQWLEYKTCQLDRCTTKNDLSPVLQDLNSYLIDKVYFLNHQLSIIDLALYYGLHNTLASLTFFEKQKYINLSRWFDNIQQDQSIRQSFQRVQFSKTKLYSGSAH</sequence>
<dbReference type="InterPro" id="IPR053837">
    <property type="entry name" value="AIMP3/p18_C"/>
</dbReference>
<dbReference type="GO" id="GO:0017101">
    <property type="term" value="C:aminoacyl-tRNA synthetase multienzyme complex"/>
    <property type="evidence" value="ECO:0007669"/>
    <property type="project" value="InterPro"/>
</dbReference>
<comment type="caution">
    <text evidence="2">The sequence shown here is derived from an EMBL/GenBank/DDBJ whole genome shotgun (WGS) entry which is preliminary data.</text>
</comment>
<evidence type="ECO:0000313" key="4">
    <source>
        <dbReference type="Proteomes" id="UP000828390"/>
    </source>
</evidence>
<dbReference type="OrthoDB" id="19141at2759"/>
<dbReference type="EMBL" id="JAIWYP010000002">
    <property type="protein sequence ID" value="KAH3867486.1"/>
    <property type="molecule type" value="Genomic_DNA"/>
</dbReference>
<dbReference type="InterPro" id="IPR053836">
    <property type="entry name" value="Arc1-like_N"/>
</dbReference>
<reference evidence="2" key="2">
    <citation type="submission" date="2020-11" db="EMBL/GenBank/DDBJ databases">
        <authorList>
            <person name="McCartney M.A."/>
            <person name="Auch B."/>
            <person name="Kono T."/>
            <person name="Mallez S."/>
            <person name="Becker A."/>
            <person name="Gohl D.M."/>
            <person name="Silverstein K.A.T."/>
            <person name="Koren S."/>
            <person name="Bechman K.B."/>
            <person name="Herman A."/>
            <person name="Abrahante J.E."/>
            <person name="Garbe J."/>
        </authorList>
    </citation>
    <scope>NUCLEOTIDE SEQUENCE</scope>
    <source>
        <strain evidence="2">Duluth1</strain>
        <tissue evidence="2">Whole animal</tissue>
    </source>
</reference>
<dbReference type="PANTHER" id="PTHR44490">
    <property type="entry name" value="EUKARYOTIC TRANSLATION ELONGATION FACTOR 1 EPSILON-1"/>
    <property type="match status" value="1"/>
</dbReference>
<dbReference type="GO" id="GO:0043517">
    <property type="term" value="P:positive regulation of DNA damage response, signal transduction by p53 class mediator"/>
    <property type="evidence" value="ECO:0007669"/>
    <property type="project" value="InterPro"/>
</dbReference>
<protein>
    <recommendedName>
        <fullName evidence="1">GST C-terminal domain-containing protein</fullName>
    </recommendedName>
</protein>
<accession>A0A9D4M2T9</accession>
<gene>
    <name evidence="2" type="ORF">DPMN_030543</name>
    <name evidence="3" type="ORF">DPMN_030614</name>
</gene>
<dbReference type="InterPro" id="IPR042450">
    <property type="entry name" value="EEF1E1"/>
</dbReference>
<reference evidence="2" key="1">
    <citation type="journal article" date="2019" name="bioRxiv">
        <title>The Genome of the Zebra Mussel, Dreissena polymorpha: A Resource for Invasive Species Research.</title>
        <authorList>
            <person name="McCartney M.A."/>
            <person name="Auch B."/>
            <person name="Kono T."/>
            <person name="Mallez S."/>
            <person name="Zhang Y."/>
            <person name="Obille A."/>
            <person name="Becker A."/>
            <person name="Abrahante J.E."/>
            <person name="Garbe J."/>
            <person name="Badalamenti J.P."/>
            <person name="Herman A."/>
            <person name="Mangelson H."/>
            <person name="Liachko I."/>
            <person name="Sullivan S."/>
            <person name="Sone E.D."/>
            <person name="Koren S."/>
            <person name="Silverstein K.A.T."/>
            <person name="Beckman K.B."/>
            <person name="Gohl D.M."/>
        </authorList>
    </citation>
    <scope>NUCLEOTIDE SEQUENCE</scope>
    <source>
        <strain evidence="2">Duluth1</strain>
        <tissue evidence="2">Whole animal</tissue>
    </source>
</reference>
<keyword evidence="4" id="KW-1185">Reference proteome</keyword>
<dbReference type="SUPFAM" id="SSF47616">
    <property type="entry name" value="GST C-terminal domain-like"/>
    <property type="match status" value="1"/>
</dbReference>
<name>A0A9D4M2T9_DREPO</name>
<dbReference type="CDD" id="cd10305">
    <property type="entry name" value="GST_C_AIMP3"/>
    <property type="match status" value="1"/>
</dbReference>
<dbReference type="InterPro" id="IPR036282">
    <property type="entry name" value="Glutathione-S-Trfase_C_sf"/>
</dbReference>
<proteinExistence type="predicted"/>
<dbReference type="PROSITE" id="PS50405">
    <property type="entry name" value="GST_CTER"/>
    <property type="match status" value="1"/>
</dbReference>
<evidence type="ECO:0000259" key="1">
    <source>
        <dbReference type="PROSITE" id="PS50405"/>
    </source>
</evidence>
<evidence type="ECO:0000313" key="3">
    <source>
        <dbReference type="EMBL" id="KAH3867486.1"/>
    </source>
</evidence>
<dbReference type="GO" id="GO:0005634">
    <property type="term" value="C:nucleus"/>
    <property type="evidence" value="ECO:0007669"/>
    <property type="project" value="TreeGrafter"/>
</dbReference>
<feature type="domain" description="GST C-terminal" evidence="1">
    <location>
        <begin position="49"/>
        <end position="168"/>
    </location>
</feature>
<dbReference type="InterPro" id="IPR010987">
    <property type="entry name" value="Glutathione-S-Trfase_C-like"/>
</dbReference>
<dbReference type="AlphaFoldDB" id="A0A9D4M2T9"/>
<dbReference type="PANTHER" id="PTHR44490:SF1">
    <property type="entry name" value="EUKARYOTIC TRANSLATION ELONGATION FACTOR 1 EPSILON-1"/>
    <property type="match status" value="1"/>
</dbReference>
<dbReference type="Proteomes" id="UP000828390">
    <property type="component" value="Unassembled WGS sequence"/>
</dbReference>
<organism evidence="2 4">
    <name type="scientific">Dreissena polymorpha</name>
    <name type="common">Zebra mussel</name>
    <name type="synonym">Mytilus polymorpha</name>
    <dbReference type="NCBI Taxonomy" id="45954"/>
    <lineage>
        <taxon>Eukaryota</taxon>
        <taxon>Metazoa</taxon>
        <taxon>Spiralia</taxon>
        <taxon>Lophotrochozoa</taxon>
        <taxon>Mollusca</taxon>
        <taxon>Bivalvia</taxon>
        <taxon>Autobranchia</taxon>
        <taxon>Heteroconchia</taxon>
        <taxon>Euheterodonta</taxon>
        <taxon>Imparidentia</taxon>
        <taxon>Neoheterodontei</taxon>
        <taxon>Myida</taxon>
        <taxon>Dreissenoidea</taxon>
        <taxon>Dreissenidae</taxon>
        <taxon>Dreissena</taxon>
    </lineage>
</organism>
<dbReference type="EMBL" id="JAIWYP010000002">
    <property type="protein sequence ID" value="KAH3867416.1"/>
    <property type="molecule type" value="Genomic_DNA"/>
</dbReference>
<dbReference type="GO" id="GO:0005737">
    <property type="term" value="C:cytoplasm"/>
    <property type="evidence" value="ECO:0007669"/>
    <property type="project" value="TreeGrafter"/>
</dbReference>
<dbReference type="Gene3D" id="1.20.1050.10">
    <property type="match status" value="1"/>
</dbReference>
<evidence type="ECO:0000313" key="2">
    <source>
        <dbReference type="EMBL" id="KAH3867416.1"/>
    </source>
</evidence>